<gene>
    <name evidence="2" type="ORF">NQ315_009886</name>
</gene>
<organism evidence="2 3">
    <name type="scientific">Exocentrus adspersus</name>
    <dbReference type="NCBI Taxonomy" id="1586481"/>
    <lineage>
        <taxon>Eukaryota</taxon>
        <taxon>Metazoa</taxon>
        <taxon>Ecdysozoa</taxon>
        <taxon>Arthropoda</taxon>
        <taxon>Hexapoda</taxon>
        <taxon>Insecta</taxon>
        <taxon>Pterygota</taxon>
        <taxon>Neoptera</taxon>
        <taxon>Endopterygota</taxon>
        <taxon>Coleoptera</taxon>
        <taxon>Polyphaga</taxon>
        <taxon>Cucujiformia</taxon>
        <taxon>Chrysomeloidea</taxon>
        <taxon>Cerambycidae</taxon>
        <taxon>Lamiinae</taxon>
        <taxon>Acanthocinini</taxon>
        <taxon>Exocentrus</taxon>
    </lineage>
</organism>
<dbReference type="InterPro" id="IPR011009">
    <property type="entry name" value="Kinase-like_dom_sf"/>
</dbReference>
<dbReference type="SMART" id="SM00587">
    <property type="entry name" value="CHK"/>
    <property type="match status" value="1"/>
</dbReference>
<comment type="caution">
    <text evidence="2">The sequence shown here is derived from an EMBL/GenBank/DDBJ whole genome shotgun (WGS) entry which is preliminary data.</text>
</comment>
<accession>A0AAV8WID2</accession>
<evidence type="ECO:0000313" key="3">
    <source>
        <dbReference type="Proteomes" id="UP001159042"/>
    </source>
</evidence>
<reference evidence="2 3" key="1">
    <citation type="journal article" date="2023" name="Insect Mol. Biol.">
        <title>Genome sequencing provides insights into the evolution of gene families encoding plant cell wall-degrading enzymes in longhorned beetles.</title>
        <authorList>
            <person name="Shin N.R."/>
            <person name="Okamura Y."/>
            <person name="Kirsch R."/>
            <person name="Pauchet Y."/>
        </authorList>
    </citation>
    <scope>NUCLEOTIDE SEQUENCE [LARGE SCALE GENOMIC DNA]</scope>
    <source>
        <strain evidence="2">EAD_L_NR</strain>
    </source>
</reference>
<protein>
    <recommendedName>
        <fullName evidence="1">CHK kinase-like domain-containing protein</fullName>
    </recommendedName>
</protein>
<name>A0AAV8WID2_9CUCU</name>
<proteinExistence type="predicted"/>
<keyword evidence="3" id="KW-1185">Reference proteome</keyword>
<dbReference type="Gene3D" id="3.90.1200.10">
    <property type="match status" value="1"/>
</dbReference>
<dbReference type="PANTHER" id="PTHR11012:SF30">
    <property type="entry name" value="PROTEIN KINASE-LIKE DOMAIN-CONTAINING"/>
    <property type="match status" value="1"/>
</dbReference>
<feature type="domain" description="CHK kinase-like" evidence="1">
    <location>
        <begin position="134"/>
        <end position="327"/>
    </location>
</feature>
<feature type="non-terminal residue" evidence="2">
    <location>
        <position position="1"/>
    </location>
</feature>
<dbReference type="SUPFAM" id="SSF56112">
    <property type="entry name" value="Protein kinase-like (PK-like)"/>
    <property type="match status" value="1"/>
</dbReference>
<dbReference type="InterPro" id="IPR004119">
    <property type="entry name" value="EcKL"/>
</dbReference>
<dbReference type="Pfam" id="PF02958">
    <property type="entry name" value="EcKL"/>
    <property type="match status" value="1"/>
</dbReference>
<dbReference type="Proteomes" id="UP001159042">
    <property type="component" value="Unassembled WGS sequence"/>
</dbReference>
<evidence type="ECO:0000259" key="1">
    <source>
        <dbReference type="SMART" id="SM00587"/>
    </source>
</evidence>
<dbReference type="InterPro" id="IPR015897">
    <property type="entry name" value="CHK_kinase-like"/>
</dbReference>
<dbReference type="AlphaFoldDB" id="A0AAV8WID2"/>
<dbReference type="EMBL" id="JANEYG010000001">
    <property type="protein sequence ID" value="KAJ8926031.1"/>
    <property type="molecule type" value="Genomic_DNA"/>
</dbReference>
<evidence type="ECO:0000313" key="2">
    <source>
        <dbReference type="EMBL" id="KAJ8926031.1"/>
    </source>
</evidence>
<dbReference type="PANTHER" id="PTHR11012">
    <property type="entry name" value="PROTEIN KINASE-LIKE DOMAIN-CONTAINING"/>
    <property type="match status" value="1"/>
</dbReference>
<sequence>RASSYIRTKMSDVVPAQIHEILKKIVEQDIDNYEITVHDANKKGEGYLGEILFLKLEEKNNSKQVLELVVKQAFTSETIRNVVPIREVFQNEIYFYTQVWKRLNKFQERIPSRYHFQKLARCIASVSDLNSEKIVFENLKFLGFELQDKKLPLSKEQFELIMKEYGKFHALSFAYKALCPDNYAELVKELQDVYSTLINGEGFQSGMKIVNEICMENLKGTVDERIIEKYKLYTDNYVEMFQDSLDCRTKYTVITHGDCWSNNMMFKYDEENKVTDVRFLDFQLTKEGSPCCDLSYCLYSGASKEILDDFYYYLQIYHDSLSETLRAFGCNPDELFPFKELKNDWKKYCKLGVFMALVVWKIKLTHQSEVKDIADLVEEKTKGKQVTPPGYDKEAYEKISRDLILHLYDNDFL</sequence>